<feature type="transmembrane region" description="Helical" evidence="1">
    <location>
        <begin position="67"/>
        <end position="89"/>
    </location>
</feature>
<dbReference type="EMBL" id="NFHB01000003">
    <property type="protein sequence ID" value="OUN04016.1"/>
    <property type="molecule type" value="Genomic_DNA"/>
</dbReference>
<feature type="domain" description="Conjugative transposon TraJ C-terminal" evidence="2">
    <location>
        <begin position="9"/>
        <end position="333"/>
    </location>
</feature>
<proteinExistence type="predicted"/>
<evidence type="ECO:0000313" key="3">
    <source>
        <dbReference type="EMBL" id="OUN04016.1"/>
    </source>
</evidence>
<name>A0A1Y3QWJ7_9BACT</name>
<evidence type="ECO:0000259" key="2">
    <source>
        <dbReference type="Pfam" id="PF07863"/>
    </source>
</evidence>
<feature type="transmembrane region" description="Helical" evidence="1">
    <location>
        <begin position="24"/>
        <end position="47"/>
    </location>
</feature>
<feature type="transmembrane region" description="Helical" evidence="1">
    <location>
        <begin position="275"/>
        <end position="296"/>
    </location>
</feature>
<reference evidence="4" key="1">
    <citation type="submission" date="2017-04" db="EMBL/GenBank/DDBJ databases">
        <title>Function of individual gut microbiota members based on whole genome sequencing of pure cultures obtained from chicken caecum.</title>
        <authorList>
            <person name="Medvecky M."/>
            <person name="Cejkova D."/>
            <person name="Polansky O."/>
            <person name="Karasova D."/>
            <person name="Kubasova T."/>
            <person name="Cizek A."/>
            <person name="Rychlik I."/>
        </authorList>
    </citation>
    <scope>NUCLEOTIDE SEQUENCE [LARGE SCALE GENOMIC DNA]</scope>
    <source>
        <strain evidence="4">An90</strain>
    </source>
</reference>
<sequence length="358" mass="39768">MVHMLSLTENLHTILRVLYDDMMVLCYPMSQVAMAIAGIGALLYIAYRVWQSLAQAEPIDLFPLMRPFAIGICILFFPTLVLGSLNGILSPLVKATHSLMAGQTLDMEQWQERRERLELEGREQMPPDSYYAEDEEMERELSELGVDDQTQQTLDRMNEERSSWSVKGLIFKGLAWILELLFAAASVILDVLRTFYLVVLSLLGPIAFAISVFDGFQSTLTQWLTKYVSIYLWLPISDLFSAIIARLQTLSMRHDADLMAEGYNWYVDWSNSLNLIFMLVAVCGYLCIPSIASWVVQANGFAAYNKTVSKMTSLVSAGAGWTAGKAWAGAKGAGSAALSGGKAVGRGIMNGARLIFRK</sequence>
<accession>A0A1Y3QWJ7</accession>
<dbReference type="OrthoDB" id="1147144at2"/>
<dbReference type="RefSeq" id="WP_087401821.1">
    <property type="nucleotide sequence ID" value="NZ_NFHB01000003.1"/>
</dbReference>
<feature type="transmembrane region" description="Helical" evidence="1">
    <location>
        <begin position="228"/>
        <end position="247"/>
    </location>
</feature>
<dbReference type="Proteomes" id="UP000195772">
    <property type="component" value="Unassembled WGS sequence"/>
</dbReference>
<keyword evidence="1" id="KW-0472">Membrane</keyword>
<gene>
    <name evidence="3" type="ORF">B5G41_06030</name>
</gene>
<keyword evidence="1" id="KW-0812">Transmembrane</keyword>
<dbReference type="InterPro" id="IPR012424">
    <property type="entry name" value="Conjugative_transposon_TraJ_C"/>
</dbReference>
<feature type="transmembrane region" description="Helical" evidence="1">
    <location>
        <begin position="195"/>
        <end position="216"/>
    </location>
</feature>
<dbReference type="eggNOG" id="ENOG502Z8G6">
    <property type="taxonomic scope" value="Bacteria"/>
</dbReference>
<dbReference type="NCBIfam" id="TIGR03782">
    <property type="entry name" value="Bac_Flav_CT_J"/>
    <property type="match status" value="1"/>
</dbReference>
<dbReference type="AlphaFoldDB" id="A0A1Y3QWJ7"/>
<dbReference type="Pfam" id="PF07863">
    <property type="entry name" value="CtnDOT_TraJ"/>
    <property type="match status" value="1"/>
</dbReference>
<feature type="transmembrane region" description="Helical" evidence="1">
    <location>
        <begin position="169"/>
        <end position="189"/>
    </location>
</feature>
<protein>
    <submittedName>
        <fullName evidence="3">Conjugative transposon protein TraJ</fullName>
    </submittedName>
</protein>
<dbReference type="InterPro" id="IPR022393">
    <property type="entry name" value="Conjugative_transposon_TraJ"/>
</dbReference>
<keyword evidence="1" id="KW-1133">Transmembrane helix</keyword>
<evidence type="ECO:0000313" key="4">
    <source>
        <dbReference type="Proteomes" id="UP000195772"/>
    </source>
</evidence>
<evidence type="ECO:0000256" key="1">
    <source>
        <dbReference type="SAM" id="Phobius"/>
    </source>
</evidence>
<organism evidence="3 4">
    <name type="scientific">Alistipes onderdonkii</name>
    <dbReference type="NCBI Taxonomy" id="328813"/>
    <lineage>
        <taxon>Bacteria</taxon>
        <taxon>Pseudomonadati</taxon>
        <taxon>Bacteroidota</taxon>
        <taxon>Bacteroidia</taxon>
        <taxon>Bacteroidales</taxon>
        <taxon>Rikenellaceae</taxon>
        <taxon>Alistipes</taxon>
    </lineage>
</organism>
<comment type="caution">
    <text evidence="3">The sequence shown here is derived from an EMBL/GenBank/DDBJ whole genome shotgun (WGS) entry which is preliminary data.</text>
</comment>